<dbReference type="AlphaFoldDB" id="W9G5Q8"/>
<organism evidence="7 8">
    <name type="scientific">Intrasporangium oryzae NRRL B-24470</name>
    <dbReference type="NCBI Taxonomy" id="1386089"/>
    <lineage>
        <taxon>Bacteria</taxon>
        <taxon>Bacillati</taxon>
        <taxon>Actinomycetota</taxon>
        <taxon>Actinomycetes</taxon>
        <taxon>Micrococcales</taxon>
        <taxon>Intrasporangiaceae</taxon>
        <taxon>Intrasporangium</taxon>
    </lineage>
</organism>
<comment type="caution">
    <text evidence="7">The sequence shown here is derived from an EMBL/GenBank/DDBJ whole genome shotgun (WGS) entry which is preliminary data.</text>
</comment>
<evidence type="ECO:0000256" key="5">
    <source>
        <dbReference type="ARBA" id="ARBA00023277"/>
    </source>
</evidence>
<evidence type="ECO:0000256" key="3">
    <source>
        <dbReference type="ARBA" id="ARBA00011233"/>
    </source>
</evidence>
<dbReference type="CDD" id="cd00452">
    <property type="entry name" value="KDPG_aldolase"/>
    <property type="match status" value="1"/>
</dbReference>
<keyword evidence="4" id="KW-0456">Lyase</keyword>
<protein>
    <submittedName>
        <fullName evidence="7">2-dehydro-3-deoxyphosphogluconate aldolase</fullName>
    </submittedName>
</protein>
<accession>W9G5Q8</accession>
<dbReference type="EMBL" id="AWSA01000023">
    <property type="protein sequence ID" value="EWT01370.1"/>
    <property type="molecule type" value="Genomic_DNA"/>
</dbReference>
<dbReference type="PATRIC" id="fig|1386089.3.peg.2393"/>
<dbReference type="Pfam" id="PF01081">
    <property type="entry name" value="Aldolase"/>
    <property type="match status" value="1"/>
</dbReference>
<dbReference type="PANTHER" id="PTHR30246:SF1">
    <property type="entry name" value="2-DEHYDRO-3-DEOXY-6-PHOSPHOGALACTONATE ALDOLASE-RELATED"/>
    <property type="match status" value="1"/>
</dbReference>
<keyword evidence="8" id="KW-1185">Reference proteome</keyword>
<dbReference type="Proteomes" id="UP000019489">
    <property type="component" value="Unassembled WGS sequence"/>
</dbReference>
<evidence type="ECO:0000256" key="6">
    <source>
        <dbReference type="SAM" id="MobiDB-lite"/>
    </source>
</evidence>
<comment type="subunit">
    <text evidence="3">Homotrimer.</text>
</comment>
<evidence type="ECO:0000313" key="8">
    <source>
        <dbReference type="Proteomes" id="UP000019489"/>
    </source>
</evidence>
<evidence type="ECO:0000256" key="4">
    <source>
        <dbReference type="ARBA" id="ARBA00023239"/>
    </source>
</evidence>
<dbReference type="InterPro" id="IPR013785">
    <property type="entry name" value="Aldolase_TIM"/>
</dbReference>
<dbReference type="Gene3D" id="3.20.20.70">
    <property type="entry name" value="Aldolase class I"/>
    <property type="match status" value="1"/>
</dbReference>
<comment type="pathway">
    <text evidence="1">Carbohydrate acid metabolism.</text>
</comment>
<dbReference type="PANTHER" id="PTHR30246">
    <property type="entry name" value="2-KETO-3-DEOXY-6-PHOSPHOGLUCONATE ALDOLASE"/>
    <property type="match status" value="1"/>
</dbReference>
<evidence type="ECO:0000313" key="7">
    <source>
        <dbReference type="EMBL" id="EWT01370.1"/>
    </source>
</evidence>
<sequence>MVSSVMGARTPAGPPGDAQHGSFVADLTASRVMAIIRGTDTAAAVGAAVTLFEEGVRFVEVALTTPGALRAIEAIRPHVPAGASIGAGTVLTAGDVVDVEAAGAQFVVTPAVTPSIAEASARGLPVAAGALTPTEAWTAMQQGASAVKLFPSSVGGPAYLKAVRDPFPDIPFLAVGGVGLDDVAAYLGVGAIGVGVGGPLVGDAASGGDLAALRRRARSYIAVAQRISS</sequence>
<proteinExistence type="inferred from homology"/>
<name>W9G5Q8_9MICO</name>
<dbReference type="PROSITE" id="PS00160">
    <property type="entry name" value="ALDOLASE_KDPG_KHG_2"/>
    <property type="match status" value="1"/>
</dbReference>
<dbReference type="eggNOG" id="COG0800">
    <property type="taxonomic scope" value="Bacteria"/>
</dbReference>
<dbReference type="STRING" id="1386089.N865_08610"/>
<reference evidence="7 8" key="1">
    <citation type="submission" date="2013-08" db="EMBL/GenBank/DDBJ databases">
        <title>Intrasporangium oryzae NRRL B-24470.</title>
        <authorList>
            <person name="Liu H."/>
            <person name="Wang G."/>
        </authorList>
    </citation>
    <scope>NUCLEOTIDE SEQUENCE [LARGE SCALE GENOMIC DNA]</scope>
    <source>
        <strain evidence="7 8">NRRL B-24470</strain>
    </source>
</reference>
<gene>
    <name evidence="7" type="ORF">N865_08610</name>
</gene>
<feature type="region of interest" description="Disordered" evidence="6">
    <location>
        <begin position="1"/>
        <end position="20"/>
    </location>
</feature>
<comment type="similarity">
    <text evidence="2">Belongs to the KHG/KDPG aldolase family.</text>
</comment>
<dbReference type="InterPro" id="IPR000887">
    <property type="entry name" value="Aldlse_KDPG_KHG"/>
</dbReference>
<dbReference type="SUPFAM" id="SSF51569">
    <property type="entry name" value="Aldolase"/>
    <property type="match status" value="1"/>
</dbReference>
<evidence type="ECO:0000256" key="1">
    <source>
        <dbReference type="ARBA" id="ARBA00004761"/>
    </source>
</evidence>
<keyword evidence="5" id="KW-0119">Carbohydrate metabolism</keyword>
<evidence type="ECO:0000256" key="2">
    <source>
        <dbReference type="ARBA" id="ARBA00006906"/>
    </source>
</evidence>
<dbReference type="GO" id="GO:0016829">
    <property type="term" value="F:lyase activity"/>
    <property type="evidence" value="ECO:0007669"/>
    <property type="project" value="UniProtKB-KW"/>
</dbReference>
<dbReference type="InterPro" id="IPR031338">
    <property type="entry name" value="KDPG/KHG_AS_2"/>
</dbReference>